<evidence type="ECO:0000313" key="15">
    <source>
        <dbReference type="EMBL" id="OCH92574.1"/>
    </source>
</evidence>
<evidence type="ECO:0000256" key="14">
    <source>
        <dbReference type="SAM" id="Phobius"/>
    </source>
</evidence>
<gene>
    <name evidence="15" type="ORF">OBBRIDRAFT_791177</name>
</gene>
<sequence length="570" mass="63507">MALLSITDVFLLIAAIACVWVGIRRRSSSALKLPPGPPRLPLLGNLLQVDPARPYPQFLRWAQQYGDVFYLRLGLQDVVVLNTAQAADDVLTGRSKVYSGRVAPHVAHEILSEGQRVLFMPYAREWKIARRAMSAAAGPAAAKRIREFQDMESRTAIYDLMCHGAKIDKETSVASAHDSSAHEVPEGHWFHLIRRFSTSVPMYVTYGKRVNRIVDNPQMDKVYDVVANFTRMAQPGNYLADVVPLLRKLPDWMSPWRVEAKSRHEWEMGLFGGLLDEEKAALRSGTVRDTFLNTYLRGRAASGHAEAPGRGLAGDVWMRDKMLAYTAGSLLEAGADTTATALLTFVLAMLGNPGALQRAREEVDAAVGAERMPAFEDEERLPYVVACIQETLRCHPPVIMGVPHRADEDDEYKGYHIPKGATVIGNLWAIHMDPVRYPDPTKFMPERHLGGPPLRRAGGPDPEGRAHYAFGFGRRFCGGKDVAEASLFILCARLLWGVDFRAPADPATGKPRVPDFADEDGTWTTGFIAVPKLYDVEFAPRSEKCEAIIRRSFEELQDEWKDMGLPEDER</sequence>
<evidence type="ECO:0000256" key="10">
    <source>
        <dbReference type="ARBA" id="ARBA00023004"/>
    </source>
</evidence>
<evidence type="ECO:0000256" key="5">
    <source>
        <dbReference type="ARBA" id="ARBA00022617"/>
    </source>
</evidence>
<accession>A0A8E2DNB6</accession>
<evidence type="ECO:0000256" key="6">
    <source>
        <dbReference type="ARBA" id="ARBA00022692"/>
    </source>
</evidence>
<comment type="similarity">
    <text evidence="4">Belongs to the cytochrome P450 family.</text>
</comment>
<keyword evidence="8 14" id="KW-1133">Transmembrane helix</keyword>
<dbReference type="OrthoDB" id="1470350at2759"/>
<keyword evidence="5 13" id="KW-0349">Heme</keyword>
<reference evidence="15 16" key="1">
    <citation type="submission" date="2016-07" db="EMBL/GenBank/DDBJ databases">
        <title>Draft genome of the white-rot fungus Obba rivulosa 3A-2.</title>
        <authorList>
            <consortium name="DOE Joint Genome Institute"/>
            <person name="Miettinen O."/>
            <person name="Riley R."/>
            <person name="Acob R."/>
            <person name="Barry K."/>
            <person name="Cullen D."/>
            <person name="De Vries R."/>
            <person name="Hainaut M."/>
            <person name="Hatakka A."/>
            <person name="Henrissat B."/>
            <person name="Hilden K."/>
            <person name="Kuo R."/>
            <person name="Labutti K."/>
            <person name="Lipzen A."/>
            <person name="Makela M.R."/>
            <person name="Sandor L."/>
            <person name="Spatafora J.W."/>
            <person name="Grigoriev I.V."/>
            <person name="Hibbett D.S."/>
        </authorList>
    </citation>
    <scope>NUCLEOTIDE SEQUENCE [LARGE SCALE GENOMIC DNA]</scope>
    <source>
        <strain evidence="15 16">3A-2</strain>
    </source>
</reference>
<comment type="cofactor">
    <cofactor evidence="1 13">
        <name>heme</name>
        <dbReference type="ChEBI" id="CHEBI:30413"/>
    </cofactor>
</comment>
<organism evidence="15 16">
    <name type="scientific">Obba rivulosa</name>
    <dbReference type="NCBI Taxonomy" id="1052685"/>
    <lineage>
        <taxon>Eukaryota</taxon>
        <taxon>Fungi</taxon>
        <taxon>Dikarya</taxon>
        <taxon>Basidiomycota</taxon>
        <taxon>Agaricomycotina</taxon>
        <taxon>Agaricomycetes</taxon>
        <taxon>Polyporales</taxon>
        <taxon>Gelatoporiaceae</taxon>
        <taxon>Obba</taxon>
    </lineage>
</organism>
<evidence type="ECO:0000256" key="1">
    <source>
        <dbReference type="ARBA" id="ARBA00001971"/>
    </source>
</evidence>
<dbReference type="InterPro" id="IPR050364">
    <property type="entry name" value="Cytochrome_P450_fung"/>
</dbReference>
<dbReference type="CDD" id="cd11065">
    <property type="entry name" value="CYP64-like"/>
    <property type="match status" value="1"/>
</dbReference>
<evidence type="ECO:0000256" key="3">
    <source>
        <dbReference type="ARBA" id="ARBA00005179"/>
    </source>
</evidence>
<dbReference type="SUPFAM" id="SSF48264">
    <property type="entry name" value="Cytochrome P450"/>
    <property type="match status" value="1"/>
</dbReference>
<keyword evidence="16" id="KW-1185">Reference proteome</keyword>
<dbReference type="AlphaFoldDB" id="A0A8E2DNB6"/>
<comment type="subcellular location">
    <subcellularLocation>
        <location evidence="2">Membrane</location>
    </subcellularLocation>
</comment>
<name>A0A8E2DNB6_9APHY</name>
<evidence type="ECO:0000256" key="13">
    <source>
        <dbReference type="PIRSR" id="PIRSR602401-1"/>
    </source>
</evidence>
<evidence type="ECO:0000256" key="7">
    <source>
        <dbReference type="ARBA" id="ARBA00022723"/>
    </source>
</evidence>
<dbReference type="PRINTS" id="PR00463">
    <property type="entry name" value="EP450I"/>
</dbReference>
<comment type="pathway">
    <text evidence="3">Secondary metabolite biosynthesis.</text>
</comment>
<keyword evidence="11" id="KW-0503">Monooxygenase</keyword>
<feature type="binding site" description="axial binding residue" evidence="13">
    <location>
        <position position="477"/>
    </location>
    <ligand>
        <name>heme</name>
        <dbReference type="ChEBI" id="CHEBI:30413"/>
    </ligand>
    <ligandPart>
        <name>Fe</name>
        <dbReference type="ChEBI" id="CHEBI:18248"/>
    </ligandPart>
</feature>
<dbReference type="InterPro" id="IPR036396">
    <property type="entry name" value="Cyt_P450_sf"/>
</dbReference>
<dbReference type="GO" id="GO:0005506">
    <property type="term" value="F:iron ion binding"/>
    <property type="evidence" value="ECO:0007669"/>
    <property type="project" value="InterPro"/>
</dbReference>
<dbReference type="InterPro" id="IPR002401">
    <property type="entry name" value="Cyt_P450_E_grp-I"/>
</dbReference>
<protein>
    <submittedName>
        <fullName evidence="15">Cytochrome P450</fullName>
    </submittedName>
</protein>
<evidence type="ECO:0000256" key="9">
    <source>
        <dbReference type="ARBA" id="ARBA00023002"/>
    </source>
</evidence>
<dbReference type="PANTHER" id="PTHR46300">
    <property type="entry name" value="P450, PUTATIVE (EUROFUNG)-RELATED-RELATED"/>
    <property type="match status" value="1"/>
</dbReference>
<evidence type="ECO:0000256" key="4">
    <source>
        <dbReference type="ARBA" id="ARBA00010617"/>
    </source>
</evidence>
<keyword evidence="12 14" id="KW-0472">Membrane</keyword>
<evidence type="ECO:0000256" key="12">
    <source>
        <dbReference type="ARBA" id="ARBA00023136"/>
    </source>
</evidence>
<dbReference type="Gene3D" id="1.10.630.10">
    <property type="entry name" value="Cytochrome P450"/>
    <property type="match status" value="1"/>
</dbReference>
<dbReference type="GO" id="GO:0020037">
    <property type="term" value="F:heme binding"/>
    <property type="evidence" value="ECO:0007669"/>
    <property type="project" value="InterPro"/>
</dbReference>
<keyword evidence="7 13" id="KW-0479">Metal-binding</keyword>
<keyword evidence="9" id="KW-0560">Oxidoreductase</keyword>
<dbReference type="Proteomes" id="UP000250043">
    <property type="component" value="Unassembled WGS sequence"/>
</dbReference>
<dbReference type="InterPro" id="IPR001128">
    <property type="entry name" value="Cyt_P450"/>
</dbReference>
<dbReference type="Pfam" id="PF00067">
    <property type="entry name" value="p450"/>
    <property type="match status" value="1"/>
</dbReference>
<dbReference type="PRINTS" id="PR00385">
    <property type="entry name" value="P450"/>
</dbReference>
<dbReference type="GO" id="GO:0016020">
    <property type="term" value="C:membrane"/>
    <property type="evidence" value="ECO:0007669"/>
    <property type="project" value="UniProtKB-SubCell"/>
</dbReference>
<dbReference type="EMBL" id="KV722367">
    <property type="protein sequence ID" value="OCH92574.1"/>
    <property type="molecule type" value="Genomic_DNA"/>
</dbReference>
<dbReference type="GO" id="GO:0004497">
    <property type="term" value="F:monooxygenase activity"/>
    <property type="evidence" value="ECO:0007669"/>
    <property type="project" value="UniProtKB-KW"/>
</dbReference>
<keyword evidence="10 13" id="KW-0408">Iron</keyword>
<proteinExistence type="inferred from homology"/>
<evidence type="ECO:0000313" key="16">
    <source>
        <dbReference type="Proteomes" id="UP000250043"/>
    </source>
</evidence>
<keyword evidence="6 14" id="KW-0812">Transmembrane</keyword>
<evidence type="ECO:0000256" key="8">
    <source>
        <dbReference type="ARBA" id="ARBA00022989"/>
    </source>
</evidence>
<evidence type="ECO:0000256" key="2">
    <source>
        <dbReference type="ARBA" id="ARBA00004370"/>
    </source>
</evidence>
<dbReference type="GO" id="GO:0016705">
    <property type="term" value="F:oxidoreductase activity, acting on paired donors, with incorporation or reduction of molecular oxygen"/>
    <property type="evidence" value="ECO:0007669"/>
    <property type="project" value="InterPro"/>
</dbReference>
<dbReference type="PANTHER" id="PTHR46300:SF2">
    <property type="entry name" value="CYTOCHROME P450 MONOOXYGENASE ALNH-RELATED"/>
    <property type="match status" value="1"/>
</dbReference>
<feature type="transmembrane region" description="Helical" evidence="14">
    <location>
        <begin position="6"/>
        <end position="23"/>
    </location>
</feature>
<evidence type="ECO:0000256" key="11">
    <source>
        <dbReference type="ARBA" id="ARBA00023033"/>
    </source>
</evidence>